<evidence type="ECO:0000313" key="2">
    <source>
        <dbReference type="Proteomes" id="UP000007089"/>
    </source>
</evidence>
<dbReference type="HOGENOM" id="CLU_1507617_0_0_7"/>
<reference evidence="1" key="1">
    <citation type="submission" date="2009-01" db="EMBL/GenBank/DDBJ databases">
        <title>Complete sequence of Anaeromyxobacter dehalogenans 2CP-1.</title>
        <authorList>
            <consortium name="US DOE Joint Genome Institute"/>
            <person name="Lucas S."/>
            <person name="Copeland A."/>
            <person name="Lapidus A."/>
            <person name="Glavina del Rio T."/>
            <person name="Dalin E."/>
            <person name="Tice H."/>
            <person name="Bruce D."/>
            <person name="Goodwin L."/>
            <person name="Pitluck S."/>
            <person name="Saunders E."/>
            <person name="Brettin T."/>
            <person name="Detter J.C."/>
            <person name="Han C."/>
            <person name="Larimer F."/>
            <person name="Land M."/>
            <person name="Hauser L."/>
            <person name="Kyrpides N."/>
            <person name="Ovchinnikova G."/>
            <person name="Beliaev A.S."/>
            <person name="Richardson P."/>
        </authorList>
    </citation>
    <scope>NUCLEOTIDE SEQUENCE</scope>
    <source>
        <strain evidence="1">2CP-1</strain>
    </source>
</reference>
<organism evidence="1 2">
    <name type="scientific">Anaeromyxobacter dehalogenans (strain ATCC BAA-258 / DSM 21875 / 2CP-1)</name>
    <dbReference type="NCBI Taxonomy" id="455488"/>
    <lineage>
        <taxon>Bacteria</taxon>
        <taxon>Pseudomonadati</taxon>
        <taxon>Myxococcota</taxon>
        <taxon>Myxococcia</taxon>
        <taxon>Myxococcales</taxon>
        <taxon>Cystobacterineae</taxon>
        <taxon>Anaeromyxobacteraceae</taxon>
        <taxon>Anaeromyxobacter</taxon>
    </lineage>
</organism>
<protein>
    <submittedName>
        <fullName evidence="1">Uncharacterized protein</fullName>
    </submittedName>
</protein>
<keyword evidence="2" id="KW-1185">Reference proteome</keyword>
<dbReference type="EMBL" id="CP001359">
    <property type="protein sequence ID" value="ACL66905.1"/>
    <property type="molecule type" value="Genomic_DNA"/>
</dbReference>
<accession>B8J610</accession>
<sequence length="178" mass="19928">MSRSRYQDLCESLEQARAGFAGYRSECVLFAATLSRGLIEYSGWPRELVGYEPVSPGANGEPTQKIEDAIHLGEDGFWHVGLRLALEEPKGRDSILLEIRFKKLETRYIISLFGMEDFEMAEPTPEALQPLHESILNAVKRHYDYGLRLFLENGGRGLKIPISTQRLLEMARGAGGAA</sequence>
<dbReference type="KEGG" id="acp:A2cp1_3575"/>
<dbReference type="AlphaFoldDB" id="B8J610"/>
<gene>
    <name evidence="1" type="ordered locus">A2cp1_3575</name>
</gene>
<evidence type="ECO:0000313" key="1">
    <source>
        <dbReference type="EMBL" id="ACL66905.1"/>
    </source>
</evidence>
<name>B8J610_ANAD2</name>
<dbReference type="RefSeq" id="WP_011422475.1">
    <property type="nucleotide sequence ID" value="NC_011891.1"/>
</dbReference>
<dbReference type="Proteomes" id="UP000007089">
    <property type="component" value="Chromosome"/>
</dbReference>
<proteinExistence type="predicted"/>